<accession>A0A7W7KKR8</accession>
<dbReference type="Proteomes" id="UP000566995">
    <property type="component" value="Unassembled WGS sequence"/>
</dbReference>
<protein>
    <submittedName>
        <fullName evidence="2">Prophage antirepressor-like protein</fullName>
    </submittedName>
</protein>
<dbReference type="InterPro" id="IPR003497">
    <property type="entry name" value="BRO_N_domain"/>
</dbReference>
<dbReference type="PROSITE" id="PS51750">
    <property type="entry name" value="BRO_N"/>
    <property type="match status" value="1"/>
</dbReference>
<organism evidence="2 3">
    <name type="scientific">Pseudomonas nitroreducens</name>
    <dbReference type="NCBI Taxonomy" id="46680"/>
    <lineage>
        <taxon>Bacteria</taxon>
        <taxon>Pseudomonadati</taxon>
        <taxon>Pseudomonadota</taxon>
        <taxon>Gammaproteobacteria</taxon>
        <taxon>Pseudomonadales</taxon>
        <taxon>Pseudomonadaceae</taxon>
        <taxon>Pseudomonas</taxon>
    </lineage>
</organism>
<dbReference type="EMBL" id="JACHLI010000010">
    <property type="protein sequence ID" value="MBB4864144.1"/>
    <property type="molecule type" value="Genomic_DNA"/>
</dbReference>
<name>A0A7W7KKR8_PSENT</name>
<dbReference type="AlphaFoldDB" id="A0A7W7KKR8"/>
<dbReference type="PANTHER" id="PTHR36180:SF2">
    <property type="entry name" value="BRO FAMILY PROTEIN"/>
    <property type="match status" value="1"/>
</dbReference>
<dbReference type="SMART" id="SM01040">
    <property type="entry name" value="Bro-N"/>
    <property type="match status" value="1"/>
</dbReference>
<evidence type="ECO:0000259" key="1">
    <source>
        <dbReference type="PROSITE" id="PS51750"/>
    </source>
</evidence>
<comment type="caution">
    <text evidence="2">The sequence shown here is derived from an EMBL/GenBank/DDBJ whole genome shotgun (WGS) entry which is preliminary data.</text>
</comment>
<dbReference type="PANTHER" id="PTHR36180">
    <property type="entry name" value="DNA-BINDING PROTEIN-RELATED-RELATED"/>
    <property type="match status" value="1"/>
</dbReference>
<dbReference type="RefSeq" id="WP_184590169.1">
    <property type="nucleotide sequence ID" value="NZ_JACHLI010000010.1"/>
</dbReference>
<feature type="domain" description="Bro-N" evidence="1">
    <location>
        <begin position="4"/>
        <end position="109"/>
    </location>
</feature>
<reference evidence="2 3" key="1">
    <citation type="submission" date="2020-08" db="EMBL/GenBank/DDBJ databases">
        <title>Functional genomics of gut bacteria from endangered species of beetles.</title>
        <authorList>
            <person name="Carlos-Shanley C."/>
        </authorList>
    </citation>
    <scope>NUCLEOTIDE SEQUENCE [LARGE SCALE GENOMIC DNA]</scope>
    <source>
        <strain evidence="2 3">S00179</strain>
    </source>
</reference>
<evidence type="ECO:0000313" key="3">
    <source>
        <dbReference type="Proteomes" id="UP000566995"/>
    </source>
</evidence>
<evidence type="ECO:0000313" key="2">
    <source>
        <dbReference type="EMBL" id="MBB4864144.1"/>
    </source>
</evidence>
<dbReference type="Pfam" id="PF02498">
    <property type="entry name" value="Bro-N"/>
    <property type="match status" value="1"/>
</dbReference>
<gene>
    <name evidence="2" type="ORF">HNP46_003008</name>
</gene>
<proteinExistence type="predicted"/>
<sequence>MHDHLYAPTTFQRHNHYLRGILIDDQPWFVASDLARLLAMDYPQTLARRMEPYEAQEVRLLTTSGAELCTEVINEAALYKALIRFGHPESRTLGRWLSEQVIPLLRDMGKEGSEQPRRLLMSWESQRVAVLDWQGELWVPFQQIPTFSPFKGRRSWLGRLKGSAPSHEAGV</sequence>